<dbReference type="Proteomes" id="UP001217500">
    <property type="component" value="Chromosome"/>
</dbReference>
<dbReference type="InterPro" id="IPR041999">
    <property type="entry name" value="Sortase_D_1"/>
</dbReference>
<dbReference type="RefSeq" id="WP_289504163.1">
    <property type="nucleotide sequence ID" value="NZ_CP116805.1"/>
</dbReference>
<dbReference type="AlphaFoldDB" id="A0AAE9XWB1"/>
<dbReference type="Pfam" id="PF04203">
    <property type="entry name" value="Sortase"/>
    <property type="match status" value="1"/>
</dbReference>
<dbReference type="SUPFAM" id="SSF63817">
    <property type="entry name" value="Sortase"/>
    <property type="match status" value="1"/>
</dbReference>
<keyword evidence="3" id="KW-1185">Reference proteome</keyword>
<proteinExistence type="predicted"/>
<sequence length="183" mass="19655">MKRWLYGAAAGALALVALVEGGRAGLIAAKAFAAPVLIEAAFERSAETGKPEKPWPWADATPRWHLTAPAVGLDRFVLEGATMRALAFGPVHQRMGAAHLVFGHRDTHFAALGRLIEGDRIVTAEPGGHTREWRVERHWVANEDALYVPGGGDEAGLLLVTCFPFDAITAGGKGRYLVWAVPK</sequence>
<gene>
    <name evidence="2" type="ORF">PH603_01560</name>
</gene>
<dbReference type="GO" id="GO:0016787">
    <property type="term" value="F:hydrolase activity"/>
    <property type="evidence" value="ECO:0007669"/>
    <property type="project" value="UniProtKB-KW"/>
</dbReference>
<name>A0AAE9XWB1_9PROT</name>
<accession>A0AAE9XWB1</accession>
<dbReference type="InterPro" id="IPR005754">
    <property type="entry name" value="Sortase"/>
</dbReference>
<evidence type="ECO:0000256" key="1">
    <source>
        <dbReference type="ARBA" id="ARBA00022801"/>
    </source>
</evidence>
<evidence type="ECO:0000313" key="2">
    <source>
        <dbReference type="EMBL" id="WCL54444.1"/>
    </source>
</evidence>
<dbReference type="InterPro" id="IPR023365">
    <property type="entry name" value="Sortase_dom-sf"/>
</dbReference>
<organism evidence="2 3">
    <name type="scientific">Gimibacter soli</name>
    <dbReference type="NCBI Taxonomy" id="3024400"/>
    <lineage>
        <taxon>Bacteria</taxon>
        <taxon>Pseudomonadati</taxon>
        <taxon>Pseudomonadota</taxon>
        <taxon>Alphaproteobacteria</taxon>
        <taxon>Kordiimonadales</taxon>
        <taxon>Temperatibacteraceae</taxon>
        <taxon>Gimibacter</taxon>
    </lineage>
</organism>
<evidence type="ECO:0000313" key="3">
    <source>
        <dbReference type="Proteomes" id="UP001217500"/>
    </source>
</evidence>
<dbReference type="Gene3D" id="2.40.260.10">
    <property type="entry name" value="Sortase"/>
    <property type="match status" value="1"/>
</dbReference>
<dbReference type="KEGG" id="gso:PH603_01560"/>
<keyword evidence="1" id="KW-0378">Hydrolase</keyword>
<dbReference type="EMBL" id="CP116805">
    <property type="protein sequence ID" value="WCL54444.1"/>
    <property type="molecule type" value="Genomic_DNA"/>
</dbReference>
<reference evidence="2" key="1">
    <citation type="submission" date="2023-01" db="EMBL/GenBank/DDBJ databases">
        <title>The genome sequence of Kordiimonadaceae bacterium 6D33.</title>
        <authorList>
            <person name="Liu Y."/>
        </authorList>
    </citation>
    <scope>NUCLEOTIDE SEQUENCE</scope>
    <source>
        <strain evidence="2">6D33</strain>
    </source>
</reference>
<dbReference type="CDD" id="cd05828">
    <property type="entry name" value="Sortase_D_1"/>
    <property type="match status" value="1"/>
</dbReference>
<protein>
    <submittedName>
        <fullName evidence="2">Sortase</fullName>
    </submittedName>
</protein>